<dbReference type="Proteomes" id="UP001044222">
    <property type="component" value="Unassembled WGS sequence"/>
</dbReference>
<proteinExistence type="predicted"/>
<protein>
    <recommendedName>
        <fullName evidence="4">IMD domain-containing protein</fullName>
    </recommendedName>
</protein>
<dbReference type="GO" id="GO:0030031">
    <property type="term" value="P:cell projection assembly"/>
    <property type="evidence" value="ECO:0007669"/>
    <property type="project" value="TreeGrafter"/>
</dbReference>
<feature type="compositionally biased region" description="Low complexity" evidence="1">
    <location>
        <begin position="58"/>
        <end position="104"/>
    </location>
</feature>
<dbReference type="PANTHER" id="PTHR15708:SF8">
    <property type="entry name" value="PROTEIN MTSS 2"/>
    <property type="match status" value="1"/>
</dbReference>
<feature type="region of interest" description="Disordered" evidence="1">
    <location>
        <begin position="56"/>
        <end position="152"/>
    </location>
</feature>
<accession>A0A9D3MI50</accession>
<sequence length="152" mass="16061">MALSASLSLCQNGEIAMLGEITHLQAIIDDLTVLTTDPHKLPPASEQVIKDLKGSDYSWSYQTPPSSPSSSGSRKSSMCSSVNSAHSSASRSSSGSQTHSPSSSYRYRSLAQPPPGGAQRLSSVSSHDSGFISQDANVYSKPPSPMPCDMPW</sequence>
<comment type="caution">
    <text evidence="2">The sequence shown here is derived from an EMBL/GenBank/DDBJ whole genome shotgun (WGS) entry which is preliminary data.</text>
</comment>
<evidence type="ECO:0008006" key="4">
    <source>
        <dbReference type="Google" id="ProtNLM"/>
    </source>
</evidence>
<dbReference type="GO" id="GO:0003779">
    <property type="term" value="F:actin binding"/>
    <property type="evidence" value="ECO:0007669"/>
    <property type="project" value="InterPro"/>
</dbReference>
<gene>
    <name evidence="2" type="ORF">ANANG_G00109530</name>
</gene>
<dbReference type="InterPro" id="IPR027267">
    <property type="entry name" value="AH/BAR_dom_sf"/>
</dbReference>
<dbReference type="GO" id="GO:0061024">
    <property type="term" value="P:membrane organization"/>
    <property type="evidence" value="ECO:0007669"/>
    <property type="project" value="TreeGrafter"/>
</dbReference>
<dbReference type="PANTHER" id="PTHR15708">
    <property type="entry name" value="ACTIN BUNDLING/MISSING IN METASTASIS-RELATED"/>
    <property type="match status" value="1"/>
</dbReference>
<feature type="compositionally biased region" description="Pro residues" evidence="1">
    <location>
        <begin position="142"/>
        <end position="152"/>
    </location>
</feature>
<organism evidence="2 3">
    <name type="scientific">Anguilla anguilla</name>
    <name type="common">European freshwater eel</name>
    <name type="synonym">Muraena anguilla</name>
    <dbReference type="NCBI Taxonomy" id="7936"/>
    <lineage>
        <taxon>Eukaryota</taxon>
        <taxon>Metazoa</taxon>
        <taxon>Chordata</taxon>
        <taxon>Craniata</taxon>
        <taxon>Vertebrata</taxon>
        <taxon>Euteleostomi</taxon>
        <taxon>Actinopterygii</taxon>
        <taxon>Neopterygii</taxon>
        <taxon>Teleostei</taxon>
        <taxon>Anguilliformes</taxon>
        <taxon>Anguillidae</taxon>
        <taxon>Anguilla</taxon>
    </lineage>
</organism>
<dbReference type="AlphaFoldDB" id="A0A9D3MI50"/>
<dbReference type="GO" id="GO:0009898">
    <property type="term" value="C:cytoplasmic side of plasma membrane"/>
    <property type="evidence" value="ECO:0007669"/>
    <property type="project" value="TreeGrafter"/>
</dbReference>
<dbReference type="InterPro" id="IPR030127">
    <property type="entry name" value="MTSS1/MTSS2"/>
</dbReference>
<name>A0A9D3MI50_ANGAN</name>
<dbReference type="GO" id="GO:0005543">
    <property type="term" value="F:phospholipid binding"/>
    <property type="evidence" value="ECO:0007669"/>
    <property type="project" value="TreeGrafter"/>
</dbReference>
<dbReference type="GO" id="GO:0015629">
    <property type="term" value="C:actin cytoskeleton"/>
    <property type="evidence" value="ECO:0007669"/>
    <property type="project" value="TreeGrafter"/>
</dbReference>
<evidence type="ECO:0000313" key="3">
    <source>
        <dbReference type="Proteomes" id="UP001044222"/>
    </source>
</evidence>
<keyword evidence="3" id="KW-1185">Reference proteome</keyword>
<evidence type="ECO:0000256" key="1">
    <source>
        <dbReference type="SAM" id="MobiDB-lite"/>
    </source>
</evidence>
<reference evidence="2" key="1">
    <citation type="submission" date="2021-01" db="EMBL/GenBank/DDBJ databases">
        <title>A chromosome-scale assembly of European eel, Anguilla anguilla.</title>
        <authorList>
            <person name="Henkel C."/>
            <person name="Jong-Raadsen S.A."/>
            <person name="Dufour S."/>
            <person name="Weltzien F.-A."/>
            <person name="Palstra A.P."/>
            <person name="Pelster B."/>
            <person name="Spaink H.P."/>
            <person name="Van Den Thillart G.E."/>
            <person name="Jansen H."/>
            <person name="Zahm M."/>
            <person name="Klopp C."/>
            <person name="Cedric C."/>
            <person name="Louis A."/>
            <person name="Berthelot C."/>
            <person name="Parey E."/>
            <person name="Roest Crollius H."/>
            <person name="Montfort J."/>
            <person name="Robinson-Rechavi M."/>
            <person name="Bucao C."/>
            <person name="Bouchez O."/>
            <person name="Gislard M."/>
            <person name="Lluch J."/>
            <person name="Milhes M."/>
            <person name="Lampietro C."/>
            <person name="Lopez Roques C."/>
            <person name="Donnadieu C."/>
            <person name="Braasch I."/>
            <person name="Desvignes T."/>
            <person name="Postlethwait J."/>
            <person name="Bobe J."/>
            <person name="Guiguen Y."/>
            <person name="Dirks R."/>
        </authorList>
    </citation>
    <scope>NUCLEOTIDE SEQUENCE</scope>
    <source>
        <strain evidence="2">Tag_6206</strain>
        <tissue evidence="2">Liver</tissue>
    </source>
</reference>
<feature type="compositionally biased region" description="Polar residues" evidence="1">
    <location>
        <begin position="120"/>
        <end position="137"/>
    </location>
</feature>
<dbReference type="EMBL" id="JAFIRN010000005">
    <property type="protein sequence ID" value="KAG5849362.1"/>
    <property type="molecule type" value="Genomic_DNA"/>
</dbReference>
<evidence type="ECO:0000313" key="2">
    <source>
        <dbReference type="EMBL" id="KAG5849362.1"/>
    </source>
</evidence>
<dbReference type="Gene3D" id="1.20.1270.60">
    <property type="entry name" value="Arfaptin homology (AH) domain/BAR domain"/>
    <property type="match status" value="1"/>
</dbReference>